<dbReference type="GO" id="GO:0032259">
    <property type="term" value="P:methylation"/>
    <property type="evidence" value="ECO:0007669"/>
    <property type="project" value="UniProtKB-KW"/>
</dbReference>
<organism evidence="3 4">
    <name type="scientific">Novispirillum itersonii</name>
    <name type="common">Aquaspirillum itersonii</name>
    <dbReference type="NCBI Taxonomy" id="189"/>
    <lineage>
        <taxon>Bacteria</taxon>
        <taxon>Pseudomonadati</taxon>
        <taxon>Pseudomonadota</taxon>
        <taxon>Alphaproteobacteria</taxon>
        <taxon>Rhodospirillales</taxon>
        <taxon>Novispirillaceae</taxon>
        <taxon>Novispirillum</taxon>
    </lineage>
</organism>
<evidence type="ECO:0000313" key="4">
    <source>
        <dbReference type="Proteomes" id="UP000544872"/>
    </source>
</evidence>
<protein>
    <submittedName>
        <fullName evidence="3">SAM-dependent methyltransferase</fullName>
    </submittedName>
</protein>
<dbReference type="AlphaFoldDB" id="A0A7X0DM54"/>
<proteinExistence type="predicted"/>
<accession>A0A7X0DM54</accession>
<gene>
    <name evidence="3" type="ORF">FHS48_002130</name>
</gene>
<dbReference type="Proteomes" id="UP000544872">
    <property type="component" value="Unassembled WGS sequence"/>
</dbReference>
<evidence type="ECO:0000259" key="2">
    <source>
        <dbReference type="Pfam" id="PF13649"/>
    </source>
</evidence>
<dbReference type="InterPro" id="IPR029063">
    <property type="entry name" value="SAM-dependent_MTases_sf"/>
</dbReference>
<dbReference type="GO" id="GO:0008168">
    <property type="term" value="F:methyltransferase activity"/>
    <property type="evidence" value="ECO:0007669"/>
    <property type="project" value="UniProtKB-KW"/>
</dbReference>
<dbReference type="Pfam" id="PF13649">
    <property type="entry name" value="Methyltransf_25"/>
    <property type="match status" value="1"/>
</dbReference>
<comment type="caution">
    <text evidence="3">The sequence shown here is derived from an EMBL/GenBank/DDBJ whole genome shotgun (WGS) entry which is preliminary data.</text>
</comment>
<reference evidence="3 4" key="1">
    <citation type="submission" date="2020-08" db="EMBL/GenBank/DDBJ databases">
        <title>Genomic Encyclopedia of Type Strains, Phase IV (KMG-IV): sequencing the most valuable type-strain genomes for metagenomic binning, comparative biology and taxonomic classification.</title>
        <authorList>
            <person name="Goeker M."/>
        </authorList>
    </citation>
    <scope>NUCLEOTIDE SEQUENCE [LARGE SCALE GENOMIC DNA]</scope>
    <source>
        <strain evidence="3 4">DSM 11590</strain>
    </source>
</reference>
<dbReference type="EMBL" id="JACIIX010000007">
    <property type="protein sequence ID" value="MBB6210705.1"/>
    <property type="molecule type" value="Genomic_DNA"/>
</dbReference>
<evidence type="ECO:0000313" key="3">
    <source>
        <dbReference type="EMBL" id="MBB6210705.1"/>
    </source>
</evidence>
<sequence>MSAFWDGKFSGDAYAYGTAPNAHLLEQADHLFLGAKVLVPGDGEGRNGVWLARQGMDVLSVDGSAVGLDKARRLAAASNVPLKTQQADLLAWDWPEAAFDGVVSIFLHFSAADRPRMHAAMAAALRPGGILILEAFRPGQLEYSSGGPKDPDLLYRAEDLRADFAGLRIDLLEEGDCVLDEGPLHQGPAATVRLIAHKPSEGI</sequence>
<evidence type="ECO:0000256" key="1">
    <source>
        <dbReference type="ARBA" id="ARBA00022679"/>
    </source>
</evidence>
<keyword evidence="4" id="KW-1185">Reference proteome</keyword>
<dbReference type="Gene3D" id="3.40.50.150">
    <property type="entry name" value="Vaccinia Virus protein VP39"/>
    <property type="match status" value="1"/>
</dbReference>
<dbReference type="SUPFAM" id="SSF53335">
    <property type="entry name" value="S-adenosyl-L-methionine-dependent methyltransferases"/>
    <property type="match status" value="1"/>
</dbReference>
<feature type="domain" description="Methyltransferase" evidence="2">
    <location>
        <begin position="37"/>
        <end position="129"/>
    </location>
</feature>
<dbReference type="InterPro" id="IPR041698">
    <property type="entry name" value="Methyltransf_25"/>
</dbReference>
<name>A0A7X0DM54_NOVIT</name>
<dbReference type="RefSeq" id="WP_184263535.1">
    <property type="nucleotide sequence ID" value="NZ_JACIIX010000007.1"/>
</dbReference>
<dbReference type="PANTHER" id="PTHR43861">
    <property type="entry name" value="TRANS-ACONITATE 2-METHYLTRANSFERASE-RELATED"/>
    <property type="match status" value="1"/>
</dbReference>
<dbReference type="CDD" id="cd02440">
    <property type="entry name" value="AdoMet_MTases"/>
    <property type="match status" value="1"/>
</dbReference>
<keyword evidence="1 3" id="KW-0808">Transferase</keyword>
<dbReference type="PANTHER" id="PTHR43861:SF3">
    <property type="entry name" value="PUTATIVE (AFU_ORTHOLOGUE AFUA_2G14390)-RELATED"/>
    <property type="match status" value="1"/>
</dbReference>
<keyword evidence="3" id="KW-0489">Methyltransferase</keyword>